<feature type="compositionally biased region" description="Polar residues" evidence="1">
    <location>
        <begin position="553"/>
        <end position="562"/>
    </location>
</feature>
<comment type="caution">
    <text evidence="2">The sequence shown here is derived from an EMBL/GenBank/DDBJ whole genome shotgun (WGS) entry which is preliminary data.</text>
</comment>
<feature type="region of interest" description="Disordered" evidence="1">
    <location>
        <begin position="538"/>
        <end position="567"/>
    </location>
</feature>
<name>A0ABP0F2G5_CLALP</name>
<accession>A0ABP0F2G5</accession>
<proteinExistence type="predicted"/>
<evidence type="ECO:0000313" key="2">
    <source>
        <dbReference type="EMBL" id="CAK8673904.1"/>
    </source>
</evidence>
<evidence type="ECO:0000313" key="3">
    <source>
        <dbReference type="Proteomes" id="UP001642483"/>
    </source>
</evidence>
<gene>
    <name evidence="2" type="ORF">CVLEPA_LOCUS3642</name>
</gene>
<dbReference type="Proteomes" id="UP001642483">
    <property type="component" value="Unassembled WGS sequence"/>
</dbReference>
<evidence type="ECO:0000256" key="1">
    <source>
        <dbReference type="SAM" id="MobiDB-lite"/>
    </source>
</evidence>
<feature type="region of interest" description="Disordered" evidence="1">
    <location>
        <begin position="1092"/>
        <end position="1118"/>
    </location>
</feature>
<feature type="compositionally biased region" description="Low complexity" evidence="1">
    <location>
        <begin position="541"/>
        <end position="552"/>
    </location>
</feature>
<dbReference type="EMBL" id="CAWYQH010000002">
    <property type="protein sequence ID" value="CAK8673904.1"/>
    <property type="molecule type" value="Genomic_DNA"/>
</dbReference>
<sequence>MVRPTVGYLTNAELFNLEETLERYRSLSQEIAREVENFHPYIYDSLADPVTHIRDGGRDMYDFGNMVKVFQDQTATEKLTYGKTYRFPRYSVSTLNTHPFLTLVWIKNKDGEKHNYTLQVTGDFGADGRGRISRTNGSVTTFNALLKYHTMQIYSSRDASVCEVYFTIATKSWESTHEDTFEVVSFPQTTLTAINEVRVTGRPQNLLLGYILLSKSDSDLVTENEVRGALNQLLNLVVDEPIATTKISRISSGRTSTEVFGTTLLENDTTFHATTSQSLPSKSPTSITSSITTKTQPTIRAFNFAEIMKKIMAIADVIANGIDNFHYHRYDAVTHPQDHIRDGGRDLFDNGNIVKLYEDNNQDIDSLIYGNNYRFPRYKVSAIASHPFVAVAWISNSNRERHSYTINVSGDLGADGRGNIRITHGQILGRNSLLRYHVFQVYDSGDASLCEVYFTISSQLWMSRPGEDFDIISFSTSTLKTNNAVRLSGRPQNVLLAYMLLSKNQSEFITDEEVRRSLSVFLKAVLPGELLEEALDRDHTTTNQVKTTGQTNFPNPGSSTAFNEAASDAQPPSLDEIFRRASSVESDLPDIIPFWHNYTYDGETFPRSAIQDGGSDLFDTGNMVRFYEGSDVPDKQAYNTVRRESTYSVRLGGEGHPFLALALIGNASNTVRSYTMQVDGNFGADGRGEITTNSGSVKEHGSIIHYHSFQVHGAGDPSVCEVYFAMTHQGWSSNTGKFFVLRFSTETNEVSNAVRLIGDVSNVLVGYVLLSGSGGRQITDEMIRLFLRRLIFRIIDQPAINSSTTTDHMPSVYTAGPNVSQALESIARIEESLRNSYSNWFSYSYDGVDNRSILDGLNDMYDNGNKVFLHQDNKELIHAVYNQSYSSFPRFQFETRAGNPFVALLSVDIDQDNYTVFEIQVSGNPGSDGNGDISTFSGNISVGNFRVEYQTFQIYNAGRDPTICEVYFLIWNMKEWRSRRPASFDVRFSADSRNLDNYARITGSPSRVLLGYTLLSRYPTSIIQDFAVQRILTNMVTAIITQNDGPSAEPPDLTTVGSIYQVTELTIQATSAGSRLQTDAYSTNAMTTPQVFKNSHSEHKSNETTSYEGSTAASQTTAIKSGSMSTTLSIPLNEEEDLEFLPSCSMKQIIHGMFRCEQIFALPSTYRGPASCLEQVDSALRCIGNQLLQCRLGGGRNKLDSMQIPNFNSKSILSFIHNLTSFGGTEPNKEINAFCFHAGLRLPYPYRISIAFSMCENGVLDEIIDKAKDFYYSFAWARDKNDICRAFENIKQWTLQTLSNRCQWNEILQLNLPQTDKQYIRRAVEIALQTMQTLRSQSCSSESVAVLWDSFSGFACSGLYTFK</sequence>
<organism evidence="2 3">
    <name type="scientific">Clavelina lepadiformis</name>
    <name type="common">Light-bulb sea squirt</name>
    <name type="synonym">Ascidia lepadiformis</name>
    <dbReference type="NCBI Taxonomy" id="159417"/>
    <lineage>
        <taxon>Eukaryota</taxon>
        <taxon>Metazoa</taxon>
        <taxon>Chordata</taxon>
        <taxon>Tunicata</taxon>
        <taxon>Ascidiacea</taxon>
        <taxon>Aplousobranchia</taxon>
        <taxon>Clavelinidae</taxon>
        <taxon>Clavelina</taxon>
    </lineage>
</organism>
<keyword evidence="3" id="KW-1185">Reference proteome</keyword>
<feature type="compositionally biased region" description="Polar residues" evidence="1">
    <location>
        <begin position="1103"/>
        <end position="1118"/>
    </location>
</feature>
<protein>
    <submittedName>
        <fullName evidence="2">Uncharacterized protein</fullName>
    </submittedName>
</protein>
<reference evidence="2 3" key="1">
    <citation type="submission" date="2024-02" db="EMBL/GenBank/DDBJ databases">
        <authorList>
            <person name="Daric V."/>
            <person name="Darras S."/>
        </authorList>
    </citation>
    <scope>NUCLEOTIDE SEQUENCE [LARGE SCALE GENOMIC DNA]</scope>
</reference>